<evidence type="ECO:0000313" key="7">
    <source>
        <dbReference type="Proteomes" id="UP001634007"/>
    </source>
</evidence>
<evidence type="ECO:0000256" key="2">
    <source>
        <dbReference type="ARBA" id="ARBA00022741"/>
    </source>
</evidence>
<dbReference type="Proteomes" id="UP001634007">
    <property type="component" value="Unassembled WGS sequence"/>
</dbReference>
<gene>
    <name evidence="6" type="ORF">ACJRO7_005358</name>
</gene>
<dbReference type="PANTHER" id="PTHR13954:SF6">
    <property type="entry name" value="NON-SPECIFIC SERINE_THREONINE PROTEIN KINASE"/>
    <property type="match status" value="1"/>
</dbReference>
<keyword evidence="7" id="KW-1185">Reference proteome</keyword>
<protein>
    <recommendedName>
        <fullName evidence="5">KEN domain-containing protein</fullName>
    </recommendedName>
</protein>
<reference evidence="6 7" key="1">
    <citation type="submission" date="2024-11" db="EMBL/GenBank/DDBJ databases">
        <title>Chromosome-level genome assembly of Eucalyptus globulus Labill. provides insights into its genome evolution.</title>
        <authorList>
            <person name="Li X."/>
        </authorList>
    </citation>
    <scope>NUCLEOTIDE SEQUENCE [LARGE SCALE GENOMIC DNA]</scope>
    <source>
        <strain evidence="6">CL2024</strain>
        <tissue evidence="6">Fresh tender leaves</tissue>
    </source>
</reference>
<keyword evidence="1" id="KW-0732">Signal</keyword>
<dbReference type="EMBL" id="JBJKBG010000010">
    <property type="protein sequence ID" value="KAL3720531.1"/>
    <property type="molecule type" value="Genomic_DNA"/>
</dbReference>
<dbReference type="InterPro" id="IPR010513">
    <property type="entry name" value="KEN_dom"/>
</dbReference>
<dbReference type="Gene3D" id="1.20.1440.180">
    <property type="entry name" value="KEN domain"/>
    <property type="match status" value="1"/>
</dbReference>
<dbReference type="InterPro" id="IPR045133">
    <property type="entry name" value="IRE1/2-like"/>
</dbReference>
<keyword evidence="2" id="KW-0547">Nucleotide-binding</keyword>
<comment type="caution">
    <text evidence="6">The sequence shown here is derived from an EMBL/GenBank/DDBJ whole genome shotgun (WGS) entry which is preliminary data.</text>
</comment>
<dbReference type="Pfam" id="PF06479">
    <property type="entry name" value="Ribonuc_2-5A"/>
    <property type="match status" value="1"/>
</dbReference>
<evidence type="ECO:0000256" key="1">
    <source>
        <dbReference type="ARBA" id="ARBA00022729"/>
    </source>
</evidence>
<dbReference type="AlphaFoldDB" id="A0ABD3J345"/>
<accession>A0ABD3J345</accession>
<evidence type="ECO:0000256" key="4">
    <source>
        <dbReference type="SAM" id="MobiDB-lite"/>
    </source>
</evidence>
<feature type="compositionally biased region" description="Basic and acidic residues" evidence="4">
    <location>
        <begin position="64"/>
        <end position="77"/>
    </location>
</feature>
<evidence type="ECO:0000313" key="6">
    <source>
        <dbReference type="EMBL" id="KAL3720531.1"/>
    </source>
</evidence>
<sequence length="594" mass="67150">MAAASVSSFDGLAGQELASRLDRMMEKLHLQLCEKIRHEYLIRRDGKILWSGDGVSPHSEEEENHVSSENKEGRLDDDSGSNDVRLNFLPDGGGIEEPEHKTAETLISHGTYGIESFVQSFIVQWLREHVNLDNRETTFQNFDPDDESGSNDVRLNFPLDGGGIEEPEHKTAETLISQGTDGLERSLPFRIACLPPLSASPSSDLSTDGVSTGKEEEDNYVSATIEIGRLDDDSGNNDGGGIEEPEHKTAETLISQGTDGLERLLHYRIPQCRPLCPRLCPPSPSSDLSTDGVSTGNEEEDNYVSGTIEIGRPLCPHSPSSDLSADGVSTGNEEEDNYVSATIEIGRLDDDSGNNDVRLNFLPDGGGIEEPEHKTAETVGSHGTDGLQSYLQSVIVSFLRQEDVNLDNREKILDHFKFEDILRIDPSHIALLKQIINNVSTELSQMLKANPELSSEYYRPICWNSINRLEFFRRLNERLAPNPEAPNQQDELKELLLEELESKKSLVFDGEWIEKLEPKFWPCRRYDFKSVRELLRFVRNQWCHLPGEFEEFLGSDSAGRFYHYFHVRFPYLLMVSYRAAFQVCREEKWFEEYR</sequence>
<dbReference type="PROSITE" id="PS51392">
    <property type="entry name" value="KEN"/>
    <property type="match status" value="1"/>
</dbReference>
<evidence type="ECO:0000259" key="5">
    <source>
        <dbReference type="PROSITE" id="PS51392"/>
    </source>
</evidence>
<evidence type="ECO:0000256" key="3">
    <source>
        <dbReference type="ARBA" id="ARBA00022840"/>
    </source>
</evidence>
<feature type="region of interest" description="Disordered" evidence="4">
    <location>
        <begin position="53"/>
        <end position="85"/>
    </location>
</feature>
<name>A0ABD3J345_EUCGL</name>
<dbReference type="InterPro" id="IPR038357">
    <property type="entry name" value="KEN_sf"/>
</dbReference>
<feature type="domain" description="KEN" evidence="5">
    <location>
        <begin position="465"/>
        <end position="594"/>
    </location>
</feature>
<organism evidence="6 7">
    <name type="scientific">Eucalyptus globulus</name>
    <name type="common">Tasmanian blue gum</name>
    <dbReference type="NCBI Taxonomy" id="34317"/>
    <lineage>
        <taxon>Eukaryota</taxon>
        <taxon>Viridiplantae</taxon>
        <taxon>Streptophyta</taxon>
        <taxon>Embryophyta</taxon>
        <taxon>Tracheophyta</taxon>
        <taxon>Spermatophyta</taxon>
        <taxon>Magnoliopsida</taxon>
        <taxon>eudicotyledons</taxon>
        <taxon>Gunneridae</taxon>
        <taxon>Pentapetalae</taxon>
        <taxon>rosids</taxon>
        <taxon>malvids</taxon>
        <taxon>Myrtales</taxon>
        <taxon>Myrtaceae</taxon>
        <taxon>Myrtoideae</taxon>
        <taxon>Eucalypteae</taxon>
        <taxon>Eucalyptus</taxon>
    </lineage>
</organism>
<dbReference type="PANTHER" id="PTHR13954">
    <property type="entry name" value="IRE1-RELATED"/>
    <property type="match status" value="1"/>
</dbReference>
<dbReference type="GO" id="GO:0005524">
    <property type="term" value="F:ATP binding"/>
    <property type="evidence" value="ECO:0007669"/>
    <property type="project" value="UniProtKB-KW"/>
</dbReference>
<proteinExistence type="predicted"/>
<keyword evidence="3" id="KW-0067">ATP-binding</keyword>